<reference evidence="2 3" key="1">
    <citation type="submission" date="2013-09" db="EMBL/GenBank/DDBJ databases">
        <title>Complete genome sequence of Spiroplasma mirum suckling mouse cataract agent.</title>
        <authorList>
            <person name="Landry C.A."/>
            <person name="Bastian F.O."/>
            <person name="Thune R.L."/>
        </authorList>
    </citation>
    <scope>NUCLEOTIDE SEQUENCE [LARGE SCALE GENOMIC DNA]</scope>
    <source>
        <strain evidence="2 3">SMCA</strain>
    </source>
</reference>
<evidence type="ECO:0000256" key="1">
    <source>
        <dbReference type="SAM" id="Phobius"/>
    </source>
</evidence>
<gene>
    <name evidence="2" type="ORF">P344_07000</name>
</gene>
<dbReference type="KEGG" id="smia:P344_07000"/>
<dbReference type="RefSeq" id="WP_156028600.1">
    <property type="nucleotide sequence ID" value="NZ_CP002082.1"/>
</dbReference>
<evidence type="ECO:0000313" key="3">
    <source>
        <dbReference type="Proteomes" id="UP000019260"/>
    </source>
</evidence>
<sequence>MKDAIASSHFAVFPRVIISIGAFILRYQDKSAMGTYLHSGGVYYFGIIVWYLGLII</sequence>
<evidence type="ECO:0000313" key="2">
    <source>
        <dbReference type="EMBL" id="AHI58698.1"/>
    </source>
</evidence>
<proteinExistence type="predicted"/>
<dbReference type="HOGENOM" id="CLU_3012041_0_0_14"/>
<dbReference type="PATRIC" id="fig|838561.3.peg.1347"/>
<feature type="transmembrane region" description="Helical" evidence="1">
    <location>
        <begin position="37"/>
        <end position="55"/>
    </location>
</feature>
<dbReference type="Proteomes" id="UP000019260">
    <property type="component" value="Chromosome"/>
</dbReference>
<keyword evidence="1" id="KW-0472">Membrane</keyword>
<organism evidence="2 3">
    <name type="scientific">Spiroplasma mirum ATCC 29335</name>
    <dbReference type="NCBI Taxonomy" id="838561"/>
    <lineage>
        <taxon>Bacteria</taxon>
        <taxon>Bacillati</taxon>
        <taxon>Mycoplasmatota</taxon>
        <taxon>Mollicutes</taxon>
        <taxon>Entomoplasmatales</taxon>
        <taxon>Spiroplasmataceae</taxon>
        <taxon>Spiroplasma</taxon>
    </lineage>
</organism>
<dbReference type="STRING" id="838561.P344_07000"/>
<keyword evidence="3" id="KW-1185">Reference proteome</keyword>
<protein>
    <submittedName>
        <fullName evidence="2">Uncharacterized protein</fullName>
    </submittedName>
</protein>
<feature type="transmembrane region" description="Helical" evidence="1">
    <location>
        <begin position="6"/>
        <end position="25"/>
    </location>
</feature>
<accession>W6AN40</accession>
<dbReference type="EMBL" id="CP006720">
    <property type="protein sequence ID" value="AHI58698.1"/>
    <property type="molecule type" value="Genomic_DNA"/>
</dbReference>
<name>W6AN40_9MOLU</name>
<keyword evidence="1" id="KW-0812">Transmembrane</keyword>
<keyword evidence="1" id="KW-1133">Transmembrane helix</keyword>
<dbReference type="AlphaFoldDB" id="W6AN40"/>